<comment type="similarity">
    <text evidence="1">Belongs to the thymidylate kinase family.</text>
</comment>
<dbReference type="GO" id="GO:0006235">
    <property type="term" value="P:dTTP biosynthetic process"/>
    <property type="evidence" value="ECO:0007669"/>
    <property type="project" value="TreeGrafter"/>
</dbReference>
<dbReference type="GO" id="GO:0004798">
    <property type="term" value="F:dTMP kinase activity"/>
    <property type="evidence" value="ECO:0007669"/>
    <property type="project" value="TreeGrafter"/>
</dbReference>
<dbReference type="InterPro" id="IPR039430">
    <property type="entry name" value="Thymidylate_kin-like_dom"/>
</dbReference>
<dbReference type="InterPro" id="IPR027417">
    <property type="entry name" value="P-loop_NTPase"/>
</dbReference>
<reference evidence="3 4" key="1">
    <citation type="submission" date="2016-10" db="EMBL/GenBank/DDBJ databases">
        <title>The genome of Paramicrosporidium saccamoebae is the missing link in understanding Cryptomycota and Microsporidia evolution.</title>
        <authorList>
            <person name="Quandt C.A."/>
            <person name="Beaudet D."/>
            <person name="Corsaro D."/>
            <person name="Michel R."/>
            <person name="Corradi N."/>
            <person name="James T."/>
        </authorList>
    </citation>
    <scope>NUCLEOTIDE SEQUENCE [LARGE SCALE GENOMIC DNA]</scope>
    <source>
        <strain evidence="3 4">KSL3</strain>
    </source>
</reference>
<dbReference type="GO" id="GO:0004550">
    <property type="term" value="F:nucleoside diphosphate kinase activity"/>
    <property type="evidence" value="ECO:0007669"/>
    <property type="project" value="TreeGrafter"/>
</dbReference>
<evidence type="ECO:0000259" key="2">
    <source>
        <dbReference type="Pfam" id="PF02223"/>
    </source>
</evidence>
<dbReference type="AlphaFoldDB" id="A0A2H9TKP6"/>
<dbReference type="PANTHER" id="PTHR10344">
    <property type="entry name" value="THYMIDYLATE KINASE"/>
    <property type="match status" value="1"/>
</dbReference>
<dbReference type="GO" id="GO:0006227">
    <property type="term" value="P:dUDP biosynthetic process"/>
    <property type="evidence" value="ECO:0007669"/>
    <property type="project" value="TreeGrafter"/>
</dbReference>
<name>A0A2H9TKP6_9FUNG</name>
<dbReference type="Pfam" id="PF02223">
    <property type="entry name" value="Thymidylate_kin"/>
    <property type="match status" value="1"/>
</dbReference>
<dbReference type="EMBL" id="MTSL01000129">
    <property type="protein sequence ID" value="PJF18328.1"/>
    <property type="molecule type" value="Genomic_DNA"/>
</dbReference>
<dbReference type="OrthoDB" id="425602at2759"/>
<dbReference type="PANTHER" id="PTHR10344:SF1">
    <property type="entry name" value="THYMIDYLATE KINASE"/>
    <property type="match status" value="1"/>
</dbReference>
<dbReference type="GO" id="GO:0006233">
    <property type="term" value="P:dTDP biosynthetic process"/>
    <property type="evidence" value="ECO:0007669"/>
    <property type="project" value="TreeGrafter"/>
</dbReference>
<protein>
    <recommendedName>
        <fullName evidence="2">Thymidylate kinase-like domain-containing protein</fullName>
    </recommendedName>
</protein>
<sequence>MRYPDRNSPHTGKLISEYLERKVEMPLTAASLLLVANLWEMRDAIEKELAAGTTILMDRYLWSHMAYSAARGMDQTVSAMIGKGLPLPDLTIFLDADPETVSQRGGYGLERFEKIDFQRQVSSVMCTLAQTWPECITRTMGNIETTENVESMKIAKIGKSVKVVKIDAHQDIETIAAEILGHLTI</sequence>
<evidence type="ECO:0000313" key="3">
    <source>
        <dbReference type="EMBL" id="PJF18328.1"/>
    </source>
</evidence>
<accession>A0A2H9TKP6</accession>
<organism evidence="3 4">
    <name type="scientific">Paramicrosporidium saccamoebae</name>
    <dbReference type="NCBI Taxonomy" id="1246581"/>
    <lineage>
        <taxon>Eukaryota</taxon>
        <taxon>Fungi</taxon>
        <taxon>Fungi incertae sedis</taxon>
        <taxon>Cryptomycota</taxon>
        <taxon>Cryptomycota incertae sedis</taxon>
        <taxon>Paramicrosporidium</taxon>
    </lineage>
</organism>
<dbReference type="SUPFAM" id="SSF52540">
    <property type="entry name" value="P-loop containing nucleoside triphosphate hydrolases"/>
    <property type="match status" value="1"/>
</dbReference>
<dbReference type="Gene3D" id="3.40.50.300">
    <property type="entry name" value="P-loop containing nucleotide triphosphate hydrolases"/>
    <property type="match status" value="1"/>
</dbReference>
<dbReference type="GO" id="GO:0005634">
    <property type="term" value="C:nucleus"/>
    <property type="evidence" value="ECO:0007669"/>
    <property type="project" value="TreeGrafter"/>
</dbReference>
<comment type="caution">
    <text evidence="3">The sequence shown here is derived from an EMBL/GenBank/DDBJ whole genome shotgun (WGS) entry which is preliminary data.</text>
</comment>
<evidence type="ECO:0000313" key="4">
    <source>
        <dbReference type="Proteomes" id="UP000240830"/>
    </source>
</evidence>
<feature type="domain" description="Thymidylate kinase-like" evidence="2">
    <location>
        <begin position="8"/>
        <end position="132"/>
    </location>
</feature>
<proteinExistence type="inferred from homology"/>
<dbReference type="GO" id="GO:0005829">
    <property type="term" value="C:cytosol"/>
    <property type="evidence" value="ECO:0007669"/>
    <property type="project" value="TreeGrafter"/>
</dbReference>
<gene>
    <name evidence="3" type="ORF">PSACC_01876</name>
</gene>
<dbReference type="Proteomes" id="UP000240830">
    <property type="component" value="Unassembled WGS sequence"/>
</dbReference>
<keyword evidence="4" id="KW-1185">Reference proteome</keyword>
<dbReference type="STRING" id="1246581.A0A2H9TKP6"/>
<evidence type="ECO:0000256" key="1">
    <source>
        <dbReference type="ARBA" id="ARBA00009776"/>
    </source>
</evidence>